<sequence length="99" mass="11564">MQQYLLQFSRIVTAPVTGFFSSPISLFLAPHATLASRPNFIPSHFSECRTFSSQLRRFRIQSRDYTEPLSSPMNDFTSFRRKRNPKETAVYYPNCSRSF</sequence>
<dbReference type="EMBL" id="BPLQ01008166">
    <property type="protein sequence ID" value="GIY35407.1"/>
    <property type="molecule type" value="Genomic_DNA"/>
</dbReference>
<proteinExistence type="predicted"/>
<reference evidence="1 2" key="1">
    <citation type="submission" date="2021-06" db="EMBL/GenBank/DDBJ databases">
        <title>Caerostris darwini draft genome.</title>
        <authorList>
            <person name="Kono N."/>
            <person name="Arakawa K."/>
        </authorList>
    </citation>
    <scope>NUCLEOTIDE SEQUENCE [LARGE SCALE GENOMIC DNA]</scope>
</reference>
<evidence type="ECO:0000313" key="1">
    <source>
        <dbReference type="EMBL" id="GIY35407.1"/>
    </source>
</evidence>
<keyword evidence="2" id="KW-1185">Reference proteome</keyword>
<comment type="caution">
    <text evidence="1">The sequence shown here is derived from an EMBL/GenBank/DDBJ whole genome shotgun (WGS) entry which is preliminary data.</text>
</comment>
<evidence type="ECO:0000313" key="2">
    <source>
        <dbReference type="Proteomes" id="UP001054837"/>
    </source>
</evidence>
<dbReference type="AlphaFoldDB" id="A0AAV4SPM9"/>
<gene>
    <name evidence="1" type="ORF">CDAR_189141</name>
</gene>
<name>A0AAV4SPM9_9ARAC</name>
<accession>A0AAV4SPM9</accession>
<protein>
    <submittedName>
        <fullName evidence="1">Uncharacterized protein</fullName>
    </submittedName>
</protein>
<dbReference type="Proteomes" id="UP001054837">
    <property type="component" value="Unassembled WGS sequence"/>
</dbReference>
<organism evidence="1 2">
    <name type="scientific">Caerostris darwini</name>
    <dbReference type="NCBI Taxonomy" id="1538125"/>
    <lineage>
        <taxon>Eukaryota</taxon>
        <taxon>Metazoa</taxon>
        <taxon>Ecdysozoa</taxon>
        <taxon>Arthropoda</taxon>
        <taxon>Chelicerata</taxon>
        <taxon>Arachnida</taxon>
        <taxon>Araneae</taxon>
        <taxon>Araneomorphae</taxon>
        <taxon>Entelegynae</taxon>
        <taxon>Araneoidea</taxon>
        <taxon>Araneidae</taxon>
        <taxon>Caerostris</taxon>
    </lineage>
</organism>